<feature type="transmembrane region" description="Helical" evidence="2">
    <location>
        <begin position="325"/>
        <end position="344"/>
    </location>
</feature>
<evidence type="ECO:0008006" key="5">
    <source>
        <dbReference type="Google" id="ProtNLM"/>
    </source>
</evidence>
<accession>A0A9D1ZXH7</accession>
<keyword evidence="2" id="KW-0472">Membrane</keyword>
<feature type="transmembrane region" description="Helical" evidence="2">
    <location>
        <begin position="445"/>
        <end position="465"/>
    </location>
</feature>
<feature type="transmembrane region" description="Helical" evidence="2">
    <location>
        <begin position="257"/>
        <end position="278"/>
    </location>
</feature>
<feature type="region of interest" description="Disordered" evidence="1">
    <location>
        <begin position="483"/>
        <end position="521"/>
    </location>
</feature>
<dbReference type="GO" id="GO:0016020">
    <property type="term" value="C:membrane"/>
    <property type="evidence" value="ECO:0007669"/>
    <property type="project" value="InterPro"/>
</dbReference>
<feature type="compositionally biased region" description="Acidic residues" evidence="1">
    <location>
        <begin position="491"/>
        <end position="500"/>
    </location>
</feature>
<feature type="transmembrane region" description="Helical" evidence="2">
    <location>
        <begin position="284"/>
        <end position="304"/>
    </location>
</feature>
<keyword evidence="2" id="KW-0812">Transmembrane</keyword>
<dbReference type="EMBL" id="DXCQ01000054">
    <property type="protein sequence ID" value="HIY97196.1"/>
    <property type="molecule type" value="Genomic_DNA"/>
</dbReference>
<feature type="transmembrane region" description="Helical" evidence="2">
    <location>
        <begin position="385"/>
        <end position="406"/>
    </location>
</feature>
<evidence type="ECO:0000313" key="4">
    <source>
        <dbReference type="Proteomes" id="UP000886750"/>
    </source>
</evidence>
<protein>
    <recommendedName>
        <fullName evidence="5">Sodium:glutamate symporter</fullName>
    </recommendedName>
</protein>
<dbReference type="PANTHER" id="PTHR36178:SF1">
    <property type="entry name" value="SODIUM_GLUTAMATE SYMPORTER"/>
    <property type="match status" value="1"/>
</dbReference>
<evidence type="ECO:0000313" key="3">
    <source>
        <dbReference type="EMBL" id="HIY97196.1"/>
    </source>
</evidence>
<feature type="transmembrane region" description="Helical" evidence="2">
    <location>
        <begin position="195"/>
        <end position="217"/>
    </location>
</feature>
<dbReference type="InterPro" id="IPR004445">
    <property type="entry name" value="GltS"/>
</dbReference>
<name>A0A9D1ZXH7_9FIRM</name>
<proteinExistence type="predicted"/>
<feature type="transmembrane region" description="Helical" evidence="2">
    <location>
        <begin position="93"/>
        <end position="110"/>
    </location>
</feature>
<keyword evidence="2" id="KW-1133">Transmembrane helix</keyword>
<feature type="transmembrane region" description="Helical" evidence="2">
    <location>
        <begin position="350"/>
        <end position="373"/>
    </location>
</feature>
<reference evidence="3" key="1">
    <citation type="journal article" date="2021" name="PeerJ">
        <title>Extensive microbial diversity within the chicken gut microbiome revealed by metagenomics and culture.</title>
        <authorList>
            <person name="Gilroy R."/>
            <person name="Ravi A."/>
            <person name="Getino M."/>
            <person name="Pursley I."/>
            <person name="Horton D.L."/>
            <person name="Alikhan N.F."/>
            <person name="Baker D."/>
            <person name="Gharbi K."/>
            <person name="Hall N."/>
            <person name="Watson M."/>
            <person name="Adriaenssens E.M."/>
            <person name="Foster-Nyarko E."/>
            <person name="Jarju S."/>
            <person name="Secka A."/>
            <person name="Antonio M."/>
            <person name="Oren A."/>
            <person name="Chaudhuri R.R."/>
            <person name="La Ragione R."/>
            <person name="Hildebrand F."/>
            <person name="Pallen M.J."/>
        </authorList>
    </citation>
    <scope>NUCLEOTIDE SEQUENCE</scope>
    <source>
        <strain evidence="3">1345</strain>
    </source>
</reference>
<comment type="caution">
    <text evidence="3">The sequence shown here is derived from an EMBL/GenBank/DDBJ whole genome shotgun (WGS) entry which is preliminary data.</text>
</comment>
<dbReference type="Proteomes" id="UP000886750">
    <property type="component" value="Unassembled WGS sequence"/>
</dbReference>
<dbReference type="GO" id="GO:0015813">
    <property type="term" value="P:L-glutamate transmembrane transport"/>
    <property type="evidence" value="ECO:0007669"/>
    <property type="project" value="InterPro"/>
</dbReference>
<feature type="compositionally biased region" description="Polar residues" evidence="1">
    <location>
        <begin position="502"/>
        <end position="521"/>
    </location>
</feature>
<reference evidence="3" key="2">
    <citation type="submission" date="2021-04" db="EMBL/GenBank/DDBJ databases">
        <authorList>
            <person name="Gilroy R."/>
        </authorList>
    </citation>
    <scope>NUCLEOTIDE SEQUENCE</scope>
    <source>
        <strain evidence="3">1345</strain>
    </source>
</reference>
<evidence type="ECO:0000256" key="2">
    <source>
        <dbReference type="SAM" id="Phobius"/>
    </source>
</evidence>
<evidence type="ECO:0000256" key="1">
    <source>
        <dbReference type="SAM" id="MobiDB-lite"/>
    </source>
</evidence>
<dbReference type="AlphaFoldDB" id="A0A9D1ZXH7"/>
<sequence>MSFAELPIWTFIMIFAALLLSMLVASILKRFIPALNKTLIPVSVLGGIILLIISTVVYFTVGDYLFNLPVFGSPSSDADSGTAAMSGMEVLEVITYHCLGIGFIASGMRNSKKKFTKKRAGEIFDSGVTTVNGYLIQAFAGLIVTIIAVWAIKTPGMISAAGILLAFGFGQGTGQALNYGKIYENQYRFEGGANFGLTVAALGFLVACIGGVIYINVMRKKGYIKIDTSERRNTLADYEDENELPAVSSMDKMTVQFAIVLAVYAISFGIMYGLSALIPSLADTLFGFNFLIGVILTVPAKAILNKLYDKKIIKKRIVNNYMMDRISGFAFDLMIVAGVAAIQLPLLATYWGVLLILAVLGTVLTFGYVNIVCKKLFPSYRHEQFLAFFGMLTGTASTGMILLREIDGSYRTPASENLVYQSLPAIVFGFPLMFLAPYAATSNMAALITCIIAGAAFIILNIVLFRRSIFKKTFAARAAATDAADASISEEQADKEELTDTAEFSGSDSDQPNSDDSGTNG</sequence>
<feature type="transmembrane region" description="Helical" evidence="2">
    <location>
        <begin position="131"/>
        <end position="152"/>
    </location>
</feature>
<gene>
    <name evidence="3" type="ORF">H9729_05855</name>
</gene>
<dbReference type="PANTHER" id="PTHR36178">
    <property type="entry name" value="SLR0625 PROTEIN"/>
    <property type="match status" value="1"/>
</dbReference>
<dbReference type="GO" id="GO:0015501">
    <property type="term" value="F:glutamate:sodium symporter activity"/>
    <property type="evidence" value="ECO:0007669"/>
    <property type="project" value="InterPro"/>
</dbReference>
<feature type="transmembrane region" description="Helical" evidence="2">
    <location>
        <begin position="40"/>
        <end position="61"/>
    </location>
</feature>
<feature type="transmembrane region" description="Helical" evidence="2">
    <location>
        <begin position="6"/>
        <end position="28"/>
    </location>
</feature>
<organism evidence="3 4">
    <name type="scientific">Candidatus Borkfalkia excrementigallinarum</name>
    <dbReference type="NCBI Taxonomy" id="2838506"/>
    <lineage>
        <taxon>Bacteria</taxon>
        <taxon>Bacillati</taxon>
        <taxon>Bacillota</taxon>
        <taxon>Clostridia</taxon>
        <taxon>Christensenellales</taxon>
        <taxon>Christensenellaceae</taxon>
        <taxon>Candidatus Borkfalkia</taxon>
    </lineage>
</organism>